<dbReference type="PANTHER" id="PTHR21231">
    <property type="entry name" value="XPA-BINDING PROTEIN 1-RELATED"/>
    <property type="match status" value="1"/>
</dbReference>
<dbReference type="PANTHER" id="PTHR21231:SF8">
    <property type="entry name" value="GPN-LOOP GTPASE 1"/>
    <property type="match status" value="1"/>
</dbReference>
<evidence type="ECO:0000256" key="3">
    <source>
        <dbReference type="ARBA" id="ARBA00022741"/>
    </source>
</evidence>
<dbReference type="InterPro" id="IPR027417">
    <property type="entry name" value="P-loop_NTPase"/>
</dbReference>
<keyword evidence="6 9" id="KW-0342">GTP-binding</keyword>
<dbReference type="GO" id="GO:0005737">
    <property type="term" value="C:cytoplasm"/>
    <property type="evidence" value="ECO:0007669"/>
    <property type="project" value="UniProtKB-SubCell"/>
</dbReference>
<dbReference type="AlphaFoldDB" id="A0AAD9IK19"/>
<dbReference type="EMBL" id="JASFZW010000004">
    <property type="protein sequence ID" value="KAK2078640.1"/>
    <property type="molecule type" value="Genomic_DNA"/>
</dbReference>
<dbReference type="InterPro" id="IPR004130">
    <property type="entry name" value="Gpn"/>
</dbReference>
<comment type="subcellular location">
    <subcellularLocation>
        <location evidence="9">Cytoplasm</location>
    </subcellularLocation>
    <subcellularLocation>
        <location evidence="9">Nucleus</location>
    </subcellularLocation>
</comment>
<reference evidence="11" key="1">
    <citation type="submission" date="2021-01" db="EMBL/GenBank/DDBJ databases">
        <authorList>
            <person name="Eckstrom K.M.E."/>
        </authorList>
    </citation>
    <scope>NUCLEOTIDE SEQUENCE</scope>
    <source>
        <strain evidence="11">UVCC 0001</strain>
    </source>
</reference>
<dbReference type="Pfam" id="PF03029">
    <property type="entry name" value="ATP_bind_1"/>
    <property type="match status" value="1"/>
</dbReference>
<comment type="function">
    <text evidence="8 9">Small GTPase required for proper nuclear import of RNA polymerase II (RNAPII). May act at an RNAP assembly step prior to nuclear import.</text>
</comment>
<name>A0AAD9IK19_PROWI</name>
<evidence type="ECO:0000313" key="12">
    <source>
        <dbReference type="Proteomes" id="UP001255856"/>
    </source>
</evidence>
<dbReference type="Gene3D" id="3.40.50.300">
    <property type="entry name" value="P-loop containing nucleotide triphosphate hydrolases"/>
    <property type="match status" value="1"/>
</dbReference>
<feature type="region of interest" description="Disordered" evidence="10">
    <location>
        <begin position="261"/>
        <end position="291"/>
    </location>
</feature>
<dbReference type="Proteomes" id="UP001255856">
    <property type="component" value="Unassembled WGS sequence"/>
</dbReference>
<evidence type="ECO:0000256" key="10">
    <source>
        <dbReference type="SAM" id="MobiDB-lite"/>
    </source>
</evidence>
<feature type="compositionally biased region" description="Basic and acidic residues" evidence="10">
    <location>
        <begin position="261"/>
        <end position="274"/>
    </location>
</feature>
<keyword evidence="5" id="KW-0175">Coiled coil</keyword>
<dbReference type="CDD" id="cd17870">
    <property type="entry name" value="GPN1"/>
    <property type="match status" value="1"/>
</dbReference>
<dbReference type="EC" id="3.6.5.-" evidence="9"/>
<dbReference type="GO" id="GO:0005525">
    <property type="term" value="F:GTP binding"/>
    <property type="evidence" value="ECO:0007669"/>
    <property type="project" value="UniProtKB-KW"/>
</dbReference>
<dbReference type="InterPro" id="IPR030230">
    <property type="entry name" value="Gpn1/Npa3/XAB1"/>
</dbReference>
<evidence type="ECO:0000256" key="8">
    <source>
        <dbReference type="ARBA" id="ARBA00055682"/>
    </source>
</evidence>
<evidence type="ECO:0000256" key="2">
    <source>
        <dbReference type="ARBA" id="ARBA00022490"/>
    </source>
</evidence>
<dbReference type="GO" id="GO:0005634">
    <property type="term" value="C:nucleus"/>
    <property type="evidence" value="ECO:0007669"/>
    <property type="project" value="UniProtKB-SubCell"/>
</dbReference>
<evidence type="ECO:0000256" key="6">
    <source>
        <dbReference type="ARBA" id="ARBA00023134"/>
    </source>
</evidence>
<gene>
    <name evidence="11" type="primary">QQT2</name>
    <name evidence="11" type="ORF">QBZ16_003480</name>
</gene>
<keyword evidence="12" id="KW-1185">Reference proteome</keyword>
<comment type="caution">
    <text evidence="11">The sequence shown here is derived from an EMBL/GenBank/DDBJ whole genome shotgun (WGS) entry which is preliminary data.</text>
</comment>
<dbReference type="SUPFAM" id="SSF52540">
    <property type="entry name" value="P-loop containing nucleoside triphosphate hydrolases"/>
    <property type="match status" value="1"/>
</dbReference>
<evidence type="ECO:0000256" key="1">
    <source>
        <dbReference type="ARBA" id="ARBA00005290"/>
    </source>
</evidence>
<keyword evidence="2 9" id="KW-0963">Cytoplasm</keyword>
<evidence type="ECO:0000256" key="4">
    <source>
        <dbReference type="ARBA" id="ARBA00022801"/>
    </source>
</evidence>
<comment type="similarity">
    <text evidence="1 9">Belongs to the GPN-loop GTPase family.</text>
</comment>
<dbReference type="GO" id="GO:0003924">
    <property type="term" value="F:GTPase activity"/>
    <property type="evidence" value="ECO:0007669"/>
    <property type="project" value="InterPro"/>
</dbReference>
<sequence>MAGSGKTTFMQRLASHLSTIKKPGYLLNLDPAVAKVPYNPNVDIRDTINYKNVMKEYNLGPNGAILTSLNLFATRFDQVIDLCTKERDPPLDYVLADTPGQIEIFTWSASGAIITEAFATVLPTAIVFVLDTPRCTAPQTFMSNMLQACSILYKTRLPLLLVFNKIDVARPDFALEWMQDFDTFFEALRADTSYAASLSRSMSLVLEKFYMNLRAVGVSAITGEGIDEFMRAVDAAREEFDREYLPDLERRKQVDLEKKRREMEMERVQEDMRAARAGSRQPTIPEAEEEA</sequence>
<keyword evidence="3 9" id="KW-0547">Nucleotide-binding</keyword>
<accession>A0AAD9IK19</accession>
<protein>
    <recommendedName>
        <fullName evidence="9">GPN-loop GTPase</fullName>
        <ecNumber evidence="9">3.6.5.-</ecNumber>
    </recommendedName>
</protein>
<keyword evidence="7" id="KW-0539">Nucleus</keyword>
<evidence type="ECO:0000256" key="7">
    <source>
        <dbReference type="ARBA" id="ARBA00023242"/>
    </source>
</evidence>
<evidence type="ECO:0000313" key="11">
    <source>
        <dbReference type="EMBL" id="KAK2078640.1"/>
    </source>
</evidence>
<proteinExistence type="inferred from homology"/>
<evidence type="ECO:0000256" key="5">
    <source>
        <dbReference type="ARBA" id="ARBA00023054"/>
    </source>
</evidence>
<organism evidence="11 12">
    <name type="scientific">Prototheca wickerhamii</name>
    <dbReference type="NCBI Taxonomy" id="3111"/>
    <lineage>
        <taxon>Eukaryota</taxon>
        <taxon>Viridiplantae</taxon>
        <taxon>Chlorophyta</taxon>
        <taxon>core chlorophytes</taxon>
        <taxon>Trebouxiophyceae</taxon>
        <taxon>Chlorellales</taxon>
        <taxon>Chlorellaceae</taxon>
        <taxon>Prototheca</taxon>
    </lineage>
</organism>
<keyword evidence="4 9" id="KW-0378">Hydrolase</keyword>
<dbReference type="FunFam" id="3.40.50.300:FF:000888">
    <property type="entry name" value="GPN-loop GTPase 1"/>
    <property type="match status" value="1"/>
</dbReference>
<comment type="subunit">
    <text evidence="9">Binds to RNA polymerase II.</text>
</comment>
<evidence type="ECO:0000256" key="9">
    <source>
        <dbReference type="RuleBase" id="RU365059"/>
    </source>
</evidence>